<evidence type="ECO:0000256" key="2">
    <source>
        <dbReference type="SAM" id="SignalP"/>
    </source>
</evidence>
<organism evidence="3 4">
    <name type="scientific">Spirosoma terrae</name>
    <dbReference type="NCBI Taxonomy" id="1968276"/>
    <lineage>
        <taxon>Bacteria</taxon>
        <taxon>Pseudomonadati</taxon>
        <taxon>Bacteroidota</taxon>
        <taxon>Cytophagia</taxon>
        <taxon>Cytophagales</taxon>
        <taxon>Cytophagaceae</taxon>
        <taxon>Spirosoma</taxon>
    </lineage>
</organism>
<evidence type="ECO:0000256" key="1">
    <source>
        <dbReference type="SAM" id="MobiDB-lite"/>
    </source>
</evidence>
<dbReference type="SUPFAM" id="SSF49695">
    <property type="entry name" value="gamma-Crystallin-like"/>
    <property type="match status" value="2"/>
</dbReference>
<dbReference type="AlphaFoldDB" id="A0A6L9L1B0"/>
<comment type="caution">
    <text evidence="3">The sequence shown here is derived from an EMBL/GenBank/DDBJ whole genome shotgun (WGS) entry which is preliminary data.</text>
</comment>
<dbReference type="RefSeq" id="WP_163941064.1">
    <property type="nucleotide sequence ID" value="NZ_JAAFZH010000001.1"/>
</dbReference>
<name>A0A6L9L1B0_9BACT</name>
<dbReference type="Gene3D" id="2.60.20.10">
    <property type="entry name" value="Crystallins"/>
    <property type="match status" value="2"/>
</dbReference>
<sequence length="218" mass="24531">MKAVKATFIAAFLLCSVAGFAQQMTRNRLNQNDTEVRFFSRDNYRGDQKRQGEGDSRSVNWLINSIQVPSGYVVEAYAQENFRGQSTRYVGNVTRISTPIRSLRITRETSTKRPDFSNDRGRNRNQRPGSNGREVLLYADINYGGGSLALSEGRYRGSALRNLARQVSSINIPVGYKVQVYDTDNFTGNSYTFTTSANDLRTVSWNDRAASIIISRGR</sequence>
<reference evidence="3 4" key="1">
    <citation type="submission" date="2020-02" db="EMBL/GenBank/DDBJ databases">
        <title>Draft genome sequence of two Spirosoma agri KCTC 52727 and Spirosoma terrae KCTC 52035.</title>
        <authorList>
            <person name="Rojas J."/>
            <person name="Ambika Manirajan B."/>
            <person name="Suarez C."/>
            <person name="Ratering S."/>
            <person name="Schnell S."/>
        </authorList>
    </citation>
    <scope>NUCLEOTIDE SEQUENCE [LARGE SCALE GENOMIC DNA]</scope>
    <source>
        <strain evidence="3 4">KCTC 52035</strain>
    </source>
</reference>
<dbReference type="Proteomes" id="UP000474175">
    <property type="component" value="Unassembled WGS sequence"/>
</dbReference>
<evidence type="ECO:0000313" key="3">
    <source>
        <dbReference type="EMBL" id="NDU93302.1"/>
    </source>
</evidence>
<accession>A0A6L9L1B0</accession>
<protein>
    <submittedName>
        <fullName evidence="3">Beta/gamma crystallin family protein</fullName>
    </submittedName>
</protein>
<dbReference type="InterPro" id="IPR011024">
    <property type="entry name" value="G_crystallin-like"/>
</dbReference>
<proteinExistence type="predicted"/>
<dbReference type="EMBL" id="JAAFZH010000001">
    <property type="protein sequence ID" value="NDU93302.1"/>
    <property type="molecule type" value="Genomic_DNA"/>
</dbReference>
<gene>
    <name evidence="3" type="ORF">GK108_00300</name>
</gene>
<keyword evidence="2" id="KW-0732">Signal</keyword>
<keyword evidence="4" id="KW-1185">Reference proteome</keyword>
<feature type="chain" id="PRO_5027083032" evidence="2">
    <location>
        <begin position="22"/>
        <end position="218"/>
    </location>
</feature>
<feature type="region of interest" description="Disordered" evidence="1">
    <location>
        <begin position="103"/>
        <end position="131"/>
    </location>
</feature>
<feature type="signal peptide" evidence="2">
    <location>
        <begin position="1"/>
        <end position="21"/>
    </location>
</feature>
<evidence type="ECO:0000313" key="4">
    <source>
        <dbReference type="Proteomes" id="UP000474175"/>
    </source>
</evidence>
<feature type="compositionally biased region" description="Basic and acidic residues" evidence="1">
    <location>
        <begin position="105"/>
        <end position="122"/>
    </location>
</feature>